<proteinExistence type="predicted"/>
<gene>
    <name evidence="1" type="ORF">RAMLITH_22770</name>
</gene>
<name>A0A7X6I8U0_9BURK</name>
<organism evidence="1 2">
    <name type="scientific">Ramlibacter lithotrophicus</name>
    <dbReference type="NCBI Taxonomy" id="2606681"/>
    <lineage>
        <taxon>Bacteria</taxon>
        <taxon>Pseudomonadati</taxon>
        <taxon>Pseudomonadota</taxon>
        <taxon>Betaproteobacteria</taxon>
        <taxon>Burkholderiales</taxon>
        <taxon>Comamonadaceae</taxon>
        <taxon>Ramlibacter</taxon>
    </lineage>
</organism>
<evidence type="ECO:0000313" key="1">
    <source>
        <dbReference type="EMBL" id="NKE68649.1"/>
    </source>
</evidence>
<dbReference type="EMBL" id="VTOX01000011">
    <property type="protein sequence ID" value="NKE68649.1"/>
    <property type="molecule type" value="Genomic_DNA"/>
</dbReference>
<comment type="caution">
    <text evidence="1">The sequence shown here is derived from an EMBL/GenBank/DDBJ whole genome shotgun (WGS) entry which is preliminary data.</text>
</comment>
<accession>A0A7X6I8U0</accession>
<sequence length="98" mass="10961">MNGLERPWTRHLAGYSLEDGQGQVCSPVESFDPATAQCVTRSGRVYRLRGRPGLGQDAEYVWRRWKRIASITEERDVTQEVFAAISAAKVEGRHGVAD</sequence>
<protein>
    <submittedName>
        <fullName evidence="1">Uncharacterized protein</fullName>
    </submittedName>
</protein>
<reference evidence="1 2" key="1">
    <citation type="journal article" date="2020" name="Nature">
        <title>Bacterial chemolithoautotrophy via manganese oxidation.</title>
        <authorList>
            <person name="Yu H."/>
            <person name="Leadbetter J.R."/>
        </authorList>
    </citation>
    <scope>NUCLEOTIDE SEQUENCE [LARGE SCALE GENOMIC DNA]</scope>
    <source>
        <strain evidence="1 2">RBP-1</strain>
    </source>
</reference>
<keyword evidence="2" id="KW-1185">Reference proteome</keyword>
<dbReference type="RefSeq" id="WP_168109773.1">
    <property type="nucleotide sequence ID" value="NZ_VTOX01000011.1"/>
</dbReference>
<dbReference type="AlphaFoldDB" id="A0A7X6I8U0"/>
<evidence type="ECO:0000313" key="2">
    <source>
        <dbReference type="Proteomes" id="UP000521868"/>
    </source>
</evidence>
<dbReference type="Proteomes" id="UP000521868">
    <property type="component" value="Unassembled WGS sequence"/>
</dbReference>